<sequence length="347" mass="38756">MVSDLAPLLALFGERVTTQFMSQSTGWADCIALAMAPVGVITIIVSAIRVAGPRWLKAVIGRARENVATAELEVMSSTSSEACELWNSQTRAVVRCPGTTDNCEFICIYPTSMTDKKDWGKDRRTVQIMDIKNSMALKDEEASHLPKYLQKIDSQRHRRRHLPSTIPPNTIVIIRNTEQSAPNMTLNCSADEKRWQIRACAVIGIVIQTGVLIFFVFLTEYRTLRFDKDGSPIESYAMPMAVVGTVTLALGILICAHAVDESSTEEIYEVIGKSDAVAMVWLQKQKKVSEQHFDSAAIYPTMKRYRAYTSKRTIDSDGNREAETSGTESRHPENGWWLKLLSTMGLL</sequence>
<accession>A0ACC1S1W2</accession>
<name>A0ACC1S1W2_9HYPO</name>
<dbReference type="Proteomes" id="UP001148629">
    <property type="component" value="Unassembled WGS sequence"/>
</dbReference>
<protein>
    <submittedName>
        <fullName evidence="1">Uncharacterized protein</fullName>
    </submittedName>
</protein>
<keyword evidence="2" id="KW-1185">Reference proteome</keyword>
<evidence type="ECO:0000313" key="1">
    <source>
        <dbReference type="EMBL" id="KAJ3530204.1"/>
    </source>
</evidence>
<organism evidence="1 2">
    <name type="scientific">Fusarium decemcellulare</name>
    <dbReference type="NCBI Taxonomy" id="57161"/>
    <lineage>
        <taxon>Eukaryota</taxon>
        <taxon>Fungi</taxon>
        <taxon>Dikarya</taxon>
        <taxon>Ascomycota</taxon>
        <taxon>Pezizomycotina</taxon>
        <taxon>Sordariomycetes</taxon>
        <taxon>Hypocreomycetidae</taxon>
        <taxon>Hypocreales</taxon>
        <taxon>Nectriaceae</taxon>
        <taxon>Fusarium</taxon>
        <taxon>Fusarium decemcellulare species complex</taxon>
    </lineage>
</organism>
<evidence type="ECO:0000313" key="2">
    <source>
        <dbReference type="Proteomes" id="UP001148629"/>
    </source>
</evidence>
<gene>
    <name evidence="1" type="ORF">NM208_g9426</name>
</gene>
<comment type="caution">
    <text evidence="1">The sequence shown here is derived from an EMBL/GenBank/DDBJ whole genome shotgun (WGS) entry which is preliminary data.</text>
</comment>
<proteinExistence type="predicted"/>
<dbReference type="EMBL" id="JANRMS010001198">
    <property type="protein sequence ID" value="KAJ3530204.1"/>
    <property type="molecule type" value="Genomic_DNA"/>
</dbReference>
<reference evidence="1" key="1">
    <citation type="submission" date="2022-08" db="EMBL/GenBank/DDBJ databases">
        <title>Genome Sequence of Fusarium decemcellulare.</title>
        <authorList>
            <person name="Buettner E."/>
        </authorList>
    </citation>
    <scope>NUCLEOTIDE SEQUENCE</scope>
    <source>
        <strain evidence="1">Babe19</strain>
    </source>
</reference>